<dbReference type="PATRIC" id="fig|1094489.3.peg.29"/>
<dbReference type="InterPro" id="IPR014153">
    <property type="entry name" value="Ds_break_AddB"/>
</dbReference>
<reference evidence="2 3" key="1">
    <citation type="journal article" date="2013" name="PLoS Genet.">
        <title>A gene transfer agent and a dynamic repertoire of secretion systems hold the keys to the explosive radiation of the emerging pathogen Bartonella.</title>
        <authorList>
            <person name="Guy L."/>
            <person name="Nystedt B."/>
            <person name="Toft C."/>
            <person name="Zaremba-Niedzwiedzka K."/>
            <person name="Berglund E.C."/>
            <person name="Granberg F."/>
            <person name="Naslund K."/>
            <person name="Eriksson A.S."/>
            <person name="Andersson S.G."/>
        </authorList>
    </citation>
    <scope>NUCLEOTIDE SEQUENCE [LARGE SCALE GENOMIC DNA]</scope>
    <source>
        <strain evidence="2 3">Aust/NH1</strain>
    </source>
</reference>
<gene>
    <name evidence="2" type="primary">addB</name>
    <name evidence="2" type="ordered locus">BAnh1_00250</name>
</gene>
<sequence>MTHKPRVFSISPGTPFLPHFVDALLSGALIGDFALNGDVQTALADTLIYVPTRRAARALSAAFVEKSRTQSSFLPIIRPLGDVNEEDFFFFEDHTNNLVPPPSIGESERLLLLARLIRSWRENLPAHLRAVFGAEDTLMSARTADAIWLAQDLACLMDEIETESADWSKLRDIVPDTVAEWWQITLDFLTIVTQNWPQILKERQRSNPAERRNQALKMQADILQYTQPDKPIIAAGATGSIPAVAHLLKVISCLPKGAVILPGLDLHMDEAQWDALGAMHTHHTLKTASVPDHTPPAFGHPQYHFKKLLSLMKCQRIHVREIGQQSAIKKKRTALLSEALRPASTTDSWAKIVRNDYENLCADWSLIEAMNEREEALAIAVALRNAIEEFPKTAALITNDRNLARRVTAELQRFGIEANDSGGIPLAQTTPSTLLRLLLENIFKPGDVVSFLSLLKHPLTTLGQNRCHLREITENFELFVLRESTNRIDLCDCEQFLETWIKTRSYNISDKSTLDPKKSEEARFLCHLLAKAVKPLVSLMQQDRECSINEAITATIEVFENFGRKDDDSLMHLYQDEAGKALSIFLRELITDQSELKFRLCEWPAVFSALIATRSVTPPPGGHPRLFIWGTLESRLQTVDTVVIGGLNEGSWPITTRNDAFLSRPMKMALTLEPPEQRIGLSAHDFQWAMGMDKVVMSRATRVNHAPSIPSRWLQRLETVVGQRVWKQIRTRGAIFLRWAKMLDNTDITSFSVRPCPVPPLCTRPRHFSVTEIETLRYDPYAIYAKKVLRLRPLKELTHDPSAAERGILYHAILAAFCAQIKDPHAANALDALLAIGCKEFDKLNLPSDIRAIWWPIFENIAPFILEWERSLGPRERYAEVIARETPIGTTGVTLSGRADRIDILPGKMAEIIDFKTNTPPSSKQVFTLLSPQLALEAALLMQKAFINLQDITPLNLFYIPLGKQGEIKPQSVISNRKVDNHKSAISLGEKAWEHLIALINYYQNPQQGYLSHAIPSKKSYEGDYDHLARLLEWSSGLHKAEKL</sequence>
<dbReference type="HOGENOM" id="CLU_012377_0_0_5"/>
<dbReference type="InterPro" id="IPR027417">
    <property type="entry name" value="P-loop_NTPase"/>
</dbReference>
<protein>
    <submittedName>
        <fullName evidence="2">Double-strand break repair protein AddB</fullName>
    </submittedName>
</protein>
<dbReference type="NCBIfam" id="TIGR02786">
    <property type="entry name" value="addB_alphas"/>
    <property type="match status" value="1"/>
</dbReference>
<dbReference type="Gene3D" id="3.90.320.10">
    <property type="match status" value="1"/>
</dbReference>
<accession>M1NRF1</accession>
<organism evidence="2 3">
    <name type="scientific">Bartonella australis (strain Aust/NH1)</name>
    <dbReference type="NCBI Taxonomy" id="1094489"/>
    <lineage>
        <taxon>Bacteria</taxon>
        <taxon>Pseudomonadati</taxon>
        <taxon>Pseudomonadota</taxon>
        <taxon>Alphaproteobacteria</taxon>
        <taxon>Hyphomicrobiales</taxon>
        <taxon>Bartonellaceae</taxon>
        <taxon>Bartonella</taxon>
    </lineage>
</organism>
<dbReference type="RefSeq" id="WP_015397427.1">
    <property type="nucleotide sequence ID" value="NC_020300.1"/>
</dbReference>
<dbReference type="STRING" id="1094489.BAnh1_00250"/>
<dbReference type="eggNOG" id="COG2887">
    <property type="taxonomic scope" value="Bacteria"/>
</dbReference>
<dbReference type="InterPro" id="IPR011604">
    <property type="entry name" value="PDDEXK-like_dom_sf"/>
</dbReference>
<keyword evidence="3" id="KW-1185">Reference proteome</keyword>
<dbReference type="eggNOG" id="COG3893">
    <property type="taxonomic scope" value="Bacteria"/>
</dbReference>
<dbReference type="InterPro" id="IPR038726">
    <property type="entry name" value="PDDEXK_AddAB-type"/>
</dbReference>
<evidence type="ECO:0000259" key="1">
    <source>
        <dbReference type="Pfam" id="PF12705"/>
    </source>
</evidence>
<dbReference type="Pfam" id="PF12705">
    <property type="entry name" value="PDDEXK_1"/>
    <property type="match status" value="1"/>
</dbReference>
<dbReference type="EMBL" id="CP003123">
    <property type="protein sequence ID" value="AGF73918.1"/>
    <property type="molecule type" value="Genomic_DNA"/>
</dbReference>
<feature type="domain" description="PD-(D/E)XK endonuclease-like" evidence="1">
    <location>
        <begin position="767"/>
        <end position="975"/>
    </location>
</feature>
<name>M1NRF1_BARAA</name>
<dbReference type="SUPFAM" id="SSF52540">
    <property type="entry name" value="P-loop containing nucleoside triphosphate hydrolases"/>
    <property type="match status" value="1"/>
</dbReference>
<evidence type="ECO:0000313" key="3">
    <source>
        <dbReference type="Proteomes" id="UP000011729"/>
    </source>
</evidence>
<dbReference type="KEGG" id="baus:BAnh1_00250"/>
<dbReference type="Proteomes" id="UP000011729">
    <property type="component" value="Chromosome"/>
</dbReference>
<dbReference type="AlphaFoldDB" id="M1NRF1"/>
<dbReference type="OrthoDB" id="9780606at2"/>
<proteinExistence type="predicted"/>
<evidence type="ECO:0000313" key="2">
    <source>
        <dbReference type="EMBL" id="AGF73918.1"/>
    </source>
</evidence>